<feature type="chain" id="PRO_5043718517" description="Non-specific lipid-transfer protein" evidence="4">
    <location>
        <begin position="24"/>
        <end position="114"/>
    </location>
</feature>
<dbReference type="InterPro" id="IPR036312">
    <property type="entry name" value="Bifun_inhib/LTP/seed_sf"/>
</dbReference>
<feature type="domain" description="Bifunctional inhibitor/plant lipid transfer protein/seed storage helical" evidence="5">
    <location>
        <begin position="26"/>
        <end position="112"/>
    </location>
</feature>
<dbReference type="Gene3D" id="1.10.110.10">
    <property type="entry name" value="Plant lipid-transfer and hydrophobic proteins"/>
    <property type="match status" value="1"/>
</dbReference>
<reference evidence="6 7" key="1">
    <citation type="submission" date="2024-03" db="EMBL/GenBank/DDBJ databases">
        <authorList>
            <person name="Martinez-Hernandez J."/>
        </authorList>
    </citation>
    <scope>NUCLEOTIDE SEQUENCE [LARGE SCALE GENOMIC DNA]</scope>
</reference>
<keyword evidence="4" id="KW-0732">Signal</keyword>
<keyword evidence="2" id="KW-1015">Disulfide bond</keyword>
<dbReference type="SUPFAM" id="SSF47699">
    <property type="entry name" value="Bifunctional inhibitor/lipid-transfer protein/seed storage 2S albumin"/>
    <property type="match status" value="1"/>
</dbReference>
<keyword evidence="7" id="KW-1185">Reference proteome</keyword>
<keyword evidence="3" id="KW-0813">Transport</keyword>
<dbReference type="GO" id="GO:0008289">
    <property type="term" value="F:lipid binding"/>
    <property type="evidence" value="ECO:0007669"/>
    <property type="project" value="UniProtKB-KW"/>
</dbReference>
<protein>
    <recommendedName>
        <fullName evidence="3">Non-specific lipid-transfer protein</fullName>
    </recommendedName>
</protein>
<dbReference type="SMART" id="SM00499">
    <property type="entry name" value="AAI"/>
    <property type="match status" value="1"/>
</dbReference>
<evidence type="ECO:0000256" key="2">
    <source>
        <dbReference type="ARBA" id="ARBA00023157"/>
    </source>
</evidence>
<comment type="similarity">
    <text evidence="1 3">Belongs to the plant LTP family.</text>
</comment>
<comment type="function">
    <text evidence="3">Plant non-specific lipid-transfer proteins transfer phospholipids as well as galactolipids across membranes. May play a role in wax or cutin deposition in the cell walls of expanding epidermal cells and certain secretory tissues.</text>
</comment>
<dbReference type="EMBL" id="CAXHTB010000013">
    <property type="protein sequence ID" value="CAL0317520.1"/>
    <property type="molecule type" value="Genomic_DNA"/>
</dbReference>
<comment type="caution">
    <text evidence="6">The sequence shown here is derived from an EMBL/GenBank/DDBJ whole genome shotgun (WGS) entry which is preliminary data.</text>
</comment>
<name>A0AAV1X735_LUPLU</name>
<organism evidence="6 7">
    <name type="scientific">Lupinus luteus</name>
    <name type="common">European yellow lupine</name>
    <dbReference type="NCBI Taxonomy" id="3873"/>
    <lineage>
        <taxon>Eukaryota</taxon>
        <taxon>Viridiplantae</taxon>
        <taxon>Streptophyta</taxon>
        <taxon>Embryophyta</taxon>
        <taxon>Tracheophyta</taxon>
        <taxon>Spermatophyta</taxon>
        <taxon>Magnoliopsida</taxon>
        <taxon>eudicotyledons</taxon>
        <taxon>Gunneridae</taxon>
        <taxon>Pentapetalae</taxon>
        <taxon>rosids</taxon>
        <taxon>fabids</taxon>
        <taxon>Fabales</taxon>
        <taxon>Fabaceae</taxon>
        <taxon>Papilionoideae</taxon>
        <taxon>50 kb inversion clade</taxon>
        <taxon>genistoids sensu lato</taxon>
        <taxon>core genistoids</taxon>
        <taxon>Genisteae</taxon>
        <taxon>Lupinus</taxon>
    </lineage>
</organism>
<feature type="signal peptide" evidence="4">
    <location>
        <begin position="1"/>
        <end position="23"/>
    </location>
</feature>
<dbReference type="InterPro" id="IPR000528">
    <property type="entry name" value="Plant_nsLTP"/>
</dbReference>
<dbReference type="PRINTS" id="PR00382">
    <property type="entry name" value="LIPIDTRNSFER"/>
</dbReference>
<dbReference type="CDD" id="cd01960">
    <property type="entry name" value="nsLTP1"/>
    <property type="match status" value="1"/>
</dbReference>
<dbReference type="Proteomes" id="UP001497480">
    <property type="component" value="Unassembled WGS sequence"/>
</dbReference>
<evidence type="ECO:0000259" key="5">
    <source>
        <dbReference type="SMART" id="SM00499"/>
    </source>
</evidence>
<gene>
    <name evidence="6" type="ORF">LLUT_LOCUS18580</name>
</gene>
<dbReference type="PANTHER" id="PTHR33076">
    <property type="entry name" value="NON-SPECIFIC LIPID-TRANSFER PROTEIN 2-RELATED"/>
    <property type="match status" value="1"/>
</dbReference>
<dbReference type="Pfam" id="PF00234">
    <property type="entry name" value="Tryp_alpha_amyl"/>
    <property type="match status" value="1"/>
</dbReference>
<evidence type="ECO:0000256" key="3">
    <source>
        <dbReference type="RuleBase" id="RU000628"/>
    </source>
</evidence>
<sequence>MKVFVVFLTLVAILLLTSEPGEGFDCDDAKEELIPCLEYIIGEGGDAPSSECCDGVIDLKSSTPTKNDRRVACECIKAAASGFSGVRDDLAASLPKQCGVKLGFNISRNINCNR</sequence>
<evidence type="ECO:0000313" key="6">
    <source>
        <dbReference type="EMBL" id="CAL0317520.1"/>
    </source>
</evidence>
<dbReference type="InterPro" id="IPR016140">
    <property type="entry name" value="Bifunc_inhib/LTP/seed_store"/>
</dbReference>
<evidence type="ECO:0000256" key="4">
    <source>
        <dbReference type="SAM" id="SignalP"/>
    </source>
</evidence>
<proteinExistence type="inferred from homology"/>
<accession>A0AAV1X735</accession>
<evidence type="ECO:0000256" key="1">
    <source>
        <dbReference type="ARBA" id="ARBA00009748"/>
    </source>
</evidence>
<dbReference type="GO" id="GO:0006869">
    <property type="term" value="P:lipid transport"/>
    <property type="evidence" value="ECO:0007669"/>
    <property type="project" value="InterPro"/>
</dbReference>
<dbReference type="AlphaFoldDB" id="A0AAV1X735"/>
<keyword evidence="3" id="KW-0446">Lipid-binding</keyword>
<evidence type="ECO:0000313" key="7">
    <source>
        <dbReference type="Proteomes" id="UP001497480"/>
    </source>
</evidence>